<feature type="non-terminal residue" evidence="2">
    <location>
        <position position="559"/>
    </location>
</feature>
<keyword evidence="3" id="KW-1185">Reference proteome</keyword>
<dbReference type="AlphaFoldDB" id="A0A9Q0MZS0"/>
<organism evidence="2 3">
    <name type="scientific">Pseudolycoriella hygida</name>
    <dbReference type="NCBI Taxonomy" id="35572"/>
    <lineage>
        <taxon>Eukaryota</taxon>
        <taxon>Metazoa</taxon>
        <taxon>Ecdysozoa</taxon>
        <taxon>Arthropoda</taxon>
        <taxon>Hexapoda</taxon>
        <taxon>Insecta</taxon>
        <taxon>Pterygota</taxon>
        <taxon>Neoptera</taxon>
        <taxon>Endopterygota</taxon>
        <taxon>Diptera</taxon>
        <taxon>Nematocera</taxon>
        <taxon>Sciaroidea</taxon>
        <taxon>Sciaridae</taxon>
        <taxon>Pseudolycoriella</taxon>
    </lineage>
</organism>
<feature type="region of interest" description="Disordered" evidence="1">
    <location>
        <begin position="475"/>
        <end position="498"/>
    </location>
</feature>
<dbReference type="OrthoDB" id="7791004at2759"/>
<name>A0A9Q0MZS0_9DIPT</name>
<protein>
    <submittedName>
        <fullName evidence="2">Uncharacterized protein</fullName>
    </submittedName>
</protein>
<reference evidence="2" key="1">
    <citation type="submission" date="2022-07" db="EMBL/GenBank/DDBJ databases">
        <authorList>
            <person name="Trinca V."/>
            <person name="Uliana J.V.C."/>
            <person name="Torres T.T."/>
            <person name="Ward R.J."/>
            <person name="Monesi N."/>
        </authorList>
    </citation>
    <scope>NUCLEOTIDE SEQUENCE</scope>
    <source>
        <strain evidence="2">HSMRA1968</strain>
        <tissue evidence="2">Whole embryos</tissue>
    </source>
</reference>
<feature type="region of interest" description="Disordered" evidence="1">
    <location>
        <begin position="79"/>
        <end position="111"/>
    </location>
</feature>
<accession>A0A9Q0MZS0</accession>
<proteinExistence type="predicted"/>
<gene>
    <name evidence="2" type="ORF">Bhyg_05475</name>
</gene>
<comment type="caution">
    <text evidence="2">The sequence shown here is derived from an EMBL/GenBank/DDBJ whole genome shotgun (WGS) entry which is preliminary data.</text>
</comment>
<feature type="region of interest" description="Disordered" evidence="1">
    <location>
        <begin position="393"/>
        <end position="417"/>
    </location>
</feature>
<evidence type="ECO:0000256" key="1">
    <source>
        <dbReference type="SAM" id="MobiDB-lite"/>
    </source>
</evidence>
<dbReference type="EMBL" id="WJQU01000002">
    <property type="protein sequence ID" value="KAJ6640546.1"/>
    <property type="molecule type" value="Genomic_DNA"/>
</dbReference>
<sequence>MVKVLDDAAPSKTMICPSSFGTNESNSNYWKNNILETGPPATHQPKANTNEWRAATLNTVSKPDLNMSKQTFISDIPIAPPRRKRNTLPRVQNGQPGGFKEVFGTPSRRSSCDSVQQINKATLKKQKNNISDIQSDDFADFSKDSPIGVSRKVSKVGNKKSDKLLGENLSSCLSNSPFLASTPILPKKAEDPSMVTVSKDAVKTIVNSNDSEHDLSLNISKILASQMEQPKISELSQTQSQIGPIEMHIQYSKETPENLDKRAEFLKTMVGHESSEATSPLSAQYREVLSAPKRRRSKNITKEESITDDKNATEMNNEIASEAIKKVVQVASNEPIDAEKFLKLDLSQKKKEFPKSNPDSPNIYSHLQPVEHELIVPVRKNYKHVCDDDHSHKLTAKHGHGHSHSHSHDHSSSVDGVDDVNSLLKVNEHKVQGGISPKKPERDFSRYRKSDDLSILEEPRADSWDSIIESQILRPERRKGKSISRDSLPSPPPRPVNLPIDRKISLQESTHAVKSRKISLQEPMRGLFEDQKLPDAPVTPMNTPILNDNEYEKIETFLK</sequence>
<feature type="compositionally biased region" description="Basic residues" evidence="1">
    <location>
        <begin position="393"/>
        <end position="405"/>
    </location>
</feature>
<evidence type="ECO:0000313" key="3">
    <source>
        <dbReference type="Proteomes" id="UP001151699"/>
    </source>
</evidence>
<dbReference type="Proteomes" id="UP001151699">
    <property type="component" value="Chromosome B"/>
</dbReference>
<evidence type="ECO:0000313" key="2">
    <source>
        <dbReference type="EMBL" id="KAJ6640546.1"/>
    </source>
</evidence>